<reference evidence="3 4" key="1">
    <citation type="submission" date="2020-08" db="EMBL/GenBank/DDBJ databases">
        <title>Sequencing the genomes of 1000 actinobacteria strains.</title>
        <authorList>
            <person name="Klenk H.-P."/>
        </authorList>
    </citation>
    <scope>NUCLEOTIDE SEQUENCE [LARGE SCALE GENOMIC DNA]</scope>
    <source>
        <strain evidence="3 4">DSM 45518</strain>
    </source>
</reference>
<feature type="region of interest" description="Disordered" evidence="1">
    <location>
        <begin position="347"/>
        <end position="366"/>
    </location>
</feature>
<evidence type="ECO:0000256" key="1">
    <source>
        <dbReference type="SAM" id="MobiDB-lite"/>
    </source>
</evidence>
<feature type="compositionally biased region" description="Basic and acidic residues" evidence="1">
    <location>
        <begin position="347"/>
        <end position="359"/>
    </location>
</feature>
<feature type="signal peptide" evidence="2">
    <location>
        <begin position="1"/>
        <end position="23"/>
    </location>
</feature>
<comment type="caution">
    <text evidence="3">The sequence shown here is derived from an EMBL/GenBank/DDBJ whole genome shotgun (WGS) entry which is preliminary data.</text>
</comment>
<evidence type="ECO:0000313" key="3">
    <source>
        <dbReference type="EMBL" id="MBB4694059.1"/>
    </source>
</evidence>
<accession>A0A7W7G2V4</accession>
<dbReference type="Proteomes" id="UP000542742">
    <property type="component" value="Unassembled WGS sequence"/>
</dbReference>
<dbReference type="EMBL" id="JACHMF010000001">
    <property type="protein sequence ID" value="MBB4694059.1"/>
    <property type="molecule type" value="Genomic_DNA"/>
</dbReference>
<keyword evidence="4" id="KW-1185">Reference proteome</keyword>
<protein>
    <submittedName>
        <fullName evidence="3">Uncharacterized protein</fullName>
    </submittedName>
</protein>
<proteinExistence type="predicted"/>
<evidence type="ECO:0000256" key="2">
    <source>
        <dbReference type="SAM" id="SignalP"/>
    </source>
</evidence>
<dbReference type="RefSeq" id="WP_184952605.1">
    <property type="nucleotide sequence ID" value="NZ_BOMC01000039.1"/>
</dbReference>
<dbReference type="PROSITE" id="PS51257">
    <property type="entry name" value="PROKAR_LIPOPROTEIN"/>
    <property type="match status" value="1"/>
</dbReference>
<organism evidence="3 4">
    <name type="scientific">Paractinoplanes abujensis</name>
    <dbReference type="NCBI Taxonomy" id="882441"/>
    <lineage>
        <taxon>Bacteria</taxon>
        <taxon>Bacillati</taxon>
        <taxon>Actinomycetota</taxon>
        <taxon>Actinomycetes</taxon>
        <taxon>Micromonosporales</taxon>
        <taxon>Micromonosporaceae</taxon>
        <taxon>Paractinoplanes</taxon>
    </lineage>
</organism>
<keyword evidence="2" id="KW-0732">Signal</keyword>
<dbReference type="AlphaFoldDB" id="A0A7W7G2V4"/>
<gene>
    <name evidence="3" type="ORF">BKA14_004207</name>
</gene>
<evidence type="ECO:0000313" key="4">
    <source>
        <dbReference type="Proteomes" id="UP000542742"/>
    </source>
</evidence>
<name>A0A7W7G2V4_9ACTN</name>
<sequence length="366" mass="38363">MKRVMAAALAALAGLTAACSAGAAENTGTGPGGSAETLGLYSSGGAAAPVTQLGLPATELKDAYLVSPHQTIAFARWAVVPELTSDQLTAAGLEIRGRDSFPVADQQLRAPEGHELFIVDAENPGTIPVSQKDQMTKVGFALVVGGQRRDLGNSLFSYHLRDALLAVVPAGAEVRLDLTDEGRTQSLDLRTGRRINAAAAFYPVREGSAGPSERWRYRGSTYTSISASLHAKLSPWTEEKGWAPAGRAWLTGKVTITVSSIKLPDTSKAVRTPAAIQVDLGRDLRLSGSGVPARLWPAGTTVLAADPLAPGIPEEATSRAFTVSVPEKLTKFKATFGTDVDTAGYARDTDQSDTTREATLKANPIG</sequence>
<feature type="chain" id="PRO_5031003966" evidence="2">
    <location>
        <begin position="24"/>
        <end position="366"/>
    </location>
</feature>